<dbReference type="PANTHER" id="PTHR43617">
    <property type="entry name" value="L-AMINO ACID N-ACETYLTRANSFERASE"/>
    <property type="match status" value="1"/>
</dbReference>
<dbReference type="InterPro" id="IPR000182">
    <property type="entry name" value="GNAT_dom"/>
</dbReference>
<evidence type="ECO:0000259" key="1">
    <source>
        <dbReference type="PROSITE" id="PS51186"/>
    </source>
</evidence>
<proteinExistence type="predicted"/>
<accession>A0ABT3IRD4</accession>
<protein>
    <submittedName>
        <fullName evidence="2">GNAT family N-acetyltransferase</fullName>
    </submittedName>
</protein>
<dbReference type="Proteomes" id="UP001207742">
    <property type="component" value="Unassembled WGS sequence"/>
</dbReference>
<dbReference type="EMBL" id="JAPDNS010000002">
    <property type="protein sequence ID" value="MCW3486547.1"/>
    <property type="molecule type" value="Genomic_DNA"/>
</dbReference>
<dbReference type="InterPro" id="IPR016181">
    <property type="entry name" value="Acyl_CoA_acyltransferase"/>
</dbReference>
<sequence length="164" mass="18638">MYRIQTATLADIPVIQDLTEKIWRPTYAPILTPVQIDYMIDLMYSTTSLTKQMNGQGNTFLILTDDDTPIGFAAYSPAPETGVYKLHKLYLDYNYQGKGAGKLLLEEVAAQVKTKGASFLELDVNRFNKAKQFYERQGFLTIKEKDTDIGDGFLMEDFVMRKAL</sequence>
<evidence type="ECO:0000313" key="3">
    <source>
        <dbReference type="Proteomes" id="UP001207742"/>
    </source>
</evidence>
<feature type="domain" description="N-acetyltransferase" evidence="1">
    <location>
        <begin position="2"/>
        <end position="164"/>
    </location>
</feature>
<dbReference type="Gene3D" id="3.40.630.30">
    <property type="match status" value="1"/>
</dbReference>
<dbReference type="Pfam" id="PF13673">
    <property type="entry name" value="Acetyltransf_10"/>
    <property type="match status" value="1"/>
</dbReference>
<comment type="caution">
    <text evidence="2">The sequence shown here is derived from an EMBL/GenBank/DDBJ whole genome shotgun (WGS) entry which is preliminary data.</text>
</comment>
<evidence type="ECO:0000313" key="2">
    <source>
        <dbReference type="EMBL" id="MCW3486547.1"/>
    </source>
</evidence>
<organism evidence="2 3">
    <name type="scientific">Chitinophaga nivalis</name>
    <dbReference type="NCBI Taxonomy" id="2991709"/>
    <lineage>
        <taxon>Bacteria</taxon>
        <taxon>Pseudomonadati</taxon>
        <taxon>Bacteroidota</taxon>
        <taxon>Chitinophagia</taxon>
        <taxon>Chitinophagales</taxon>
        <taxon>Chitinophagaceae</taxon>
        <taxon>Chitinophaga</taxon>
    </lineage>
</organism>
<dbReference type="CDD" id="cd04301">
    <property type="entry name" value="NAT_SF"/>
    <property type="match status" value="1"/>
</dbReference>
<name>A0ABT3IRD4_9BACT</name>
<keyword evidence="3" id="KW-1185">Reference proteome</keyword>
<gene>
    <name evidence="2" type="ORF">OL497_21780</name>
</gene>
<dbReference type="SUPFAM" id="SSF55729">
    <property type="entry name" value="Acyl-CoA N-acyltransferases (Nat)"/>
    <property type="match status" value="1"/>
</dbReference>
<dbReference type="PROSITE" id="PS51186">
    <property type="entry name" value="GNAT"/>
    <property type="match status" value="1"/>
</dbReference>
<dbReference type="RefSeq" id="WP_264733362.1">
    <property type="nucleotide sequence ID" value="NZ_JAPDNR010000001.1"/>
</dbReference>
<dbReference type="InterPro" id="IPR050276">
    <property type="entry name" value="MshD_Acetyltransferase"/>
</dbReference>
<reference evidence="2 3" key="1">
    <citation type="submission" date="2022-10" db="EMBL/GenBank/DDBJ databases">
        <title>Chitinophaga nivalis PC15 sp. nov., isolated from Pyeongchang county, South Korea.</title>
        <authorList>
            <person name="Trinh H.N."/>
        </authorList>
    </citation>
    <scope>NUCLEOTIDE SEQUENCE [LARGE SCALE GENOMIC DNA]</scope>
    <source>
        <strain evidence="2 3">PC14</strain>
    </source>
</reference>